<dbReference type="AlphaFoldDB" id="A0A077S258"/>
<accession>A0A077S258</accession>
<dbReference type="ExpressionAtlas" id="A0A077S258">
    <property type="expression patterns" value="baseline"/>
</dbReference>
<proteinExistence type="predicted"/>
<evidence type="ECO:0000259" key="2">
    <source>
        <dbReference type="Pfam" id="PF12937"/>
    </source>
</evidence>
<dbReference type="Pfam" id="PF12937">
    <property type="entry name" value="F-box-like"/>
    <property type="match status" value="1"/>
</dbReference>
<organism evidence="3">
    <name type="scientific">Triticum aestivum</name>
    <name type="common">Wheat</name>
    <dbReference type="NCBI Taxonomy" id="4565"/>
    <lineage>
        <taxon>Eukaryota</taxon>
        <taxon>Viridiplantae</taxon>
        <taxon>Streptophyta</taxon>
        <taxon>Embryophyta</taxon>
        <taxon>Tracheophyta</taxon>
        <taxon>Spermatophyta</taxon>
        <taxon>Magnoliopsida</taxon>
        <taxon>Liliopsida</taxon>
        <taxon>Poales</taxon>
        <taxon>Poaceae</taxon>
        <taxon>BOP clade</taxon>
        <taxon>Pooideae</taxon>
        <taxon>Triticodae</taxon>
        <taxon>Triticeae</taxon>
        <taxon>Triticinae</taxon>
        <taxon>Triticum</taxon>
    </lineage>
</organism>
<dbReference type="Gene3D" id="1.20.1280.50">
    <property type="match status" value="1"/>
</dbReference>
<dbReference type="Gramene" id="TraesJUL3B03G01728330.1">
    <property type="protein sequence ID" value="TraesJUL3B03G01728330.1"/>
    <property type="gene ID" value="TraesJUL3B03G01728330"/>
</dbReference>
<reference evidence="3" key="1">
    <citation type="journal article" date="2014" name="Science">
        <title>Structural and functional partitioning of bread wheat chromosome 3B.</title>
        <authorList>
            <person name="Choulet F."/>
            <person name="Alberti A."/>
            <person name="Theil S."/>
            <person name="Glover N."/>
            <person name="Barbe V."/>
            <person name="Daron J."/>
            <person name="Pingault L."/>
            <person name="Sourdille P."/>
            <person name="Couloux A."/>
            <person name="Paux E."/>
            <person name="Leroy P."/>
            <person name="Mangenot S."/>
            <person name="Guilhot N."/>
            <person name="Le Gouis J."/>
            <person name="Balfourier F."/>
            <person name="Alaux M."/>
            <person name="Jamilloux V."/>
            <person name="Poulain J."/>
            <person name="Durand C."/>
            <person name="Bellec A."/>
            <person name="Gaspin C."/>
            <person name="Safar J."/>
            <person name="Dolezel J."/>
            <person name="Rogers J."/>
            <person name="Vandepoele K."/>
            <person name="Aury J.M."/>
            <person name="Mayer K."/>
            <person name="Berges H."/>
            <person name="Quesneville H."/>
            <person name="Wincker P."/>
            <person name="Feuillet C."/>
        </authorList>
    </citation>
    <scope>NUCLEOTIDE SEQUENCE</scope>
</reference>
<dbReference type="Gramene" id="TraesLAC3B03G01655630.1">
    <property type="protein sequence ID" value="TraesLAC3B03G01655630.1"/>
    <property type="gene ID" value="TraesLAC3B03G01655630"/>
</dbReference>
<dbReference type="PANTHER" id="PTHR33800">
    <property type="entry name" value="OS06G0113600 PROTEIN"/>
    <property type="match status" value="1"/>
</dbReference>
<feature type="domain" description="F-box" evidence="2">
    <location>
        <begin position="74"/>
        <end position="109"/>
    </location>
</feature>
<dbReference type="InterPro" id="IPR036047">
    <property type="entry name" value="F-box-like_dom_sf"/>
</dbReference>
<evidence type="ECO:0000259" key="1">
    <source>
        <dbReference type="Pfam" id="PF03478"/>
    </source>
</evidence>
<gene>
    <name evidence="3" type="ORF">TRAES_3BF019300050CFD_c1</name>
</gene>
<dbReference type="InterPro" id="IPR001810">
    <property type="entry name" value="F-box_dom"/>
</dbReference>
<evidence type="ECO:0008006" key="4">
    <source>
        <dbReference type="Google" id="ProtNLM"/>
    </source>
</evidence>
<dbReference type="EMBL" id="HG670306">
    <property type="protein sequence ID" value="CDM85119.1"/>
    <property type="molecule type" value="Genomic_DNA"/>
</dbReference>
<dbReference type="SUPFAM" id="SSF81383">
    <property type="entry name" value="F-box domain"/>
    <property type="match status" value="1"/>
</dbReference>
<dbReference type="PANTHER" id="PTHR33800:SF11">
    <property type="entry name" value="F-BOX DOMAIN-CONTAINING PROTEIN"/>
    <property type="match status" value="1"/>
</dbReference>
<feature type="domain" description="KIB1-4 beta-propeller" evidence="1">
    <location>
        <begin position="158"/>
        <end position="391"/>
    </location>
</feature>
<dbReference type="Pfam" id="PF03478">
    <property type="entry name" value="Beta-prop_KIB1-4"/>
    <property type="match status" value="1"/>
</dbReference>
<evidence type="ECO:0000313" key="3">
    <source>
        <dbReference type="EMBL" id="CDM85119.1"/>
    </source>
</evidence>
<sequence length="441" mass="50159">MAQTSIENPSRVELFDFLLDGVDWWHIRPIFDLDDRDCVQMETRLGEFVIMLSPRELLVTSISKHLAVSNLQGWADLPDDLLHSIVAILGSSVDLLAFAATCRPWRAAFFSYPSKSTFCFSNPPFLIRQNPCIQPASNGRAKPHRLIFVDPSNPSTNYRCQIREEILQSKFYFAGSSYGQLILFQHIHCLVVDAFSGAEVSPPCLPELNHDFFQSYYCSTLTAPLASPSSRLLVSTKSSLFDWPVGSDSWSELKLSNVQVQQIVELNGQFIAMDDHMKIYILQLAPQLGLQELPIEWCGGKIPSMHSKPFLVVCSDMLLMVCYSLLSSFYSSGFCTLHRLDMSTNPAKWVEMKKLDNWALFVAADIRTPPFSCVNPERWGGRSNCLYYTHHSQPWGVRWLGNEPDLMKDPSASRDLVFARNMFRYPQNLWVYPSMFYSAGK</sequence>
<dbReference type="HOGENOM" id="CLU_042587_0_0_1"/>
<name>A0A077S258_WHEAT</name>
<protein>
    <recommendedName>
        <fullName evidence="4">F-box domain-containing protein</fullName>
    </recommendedName>
</protein>
<dbReference type="InterPro" id="IPR005174">
    <property type="entry name" value="KIB1-4_b-propeller"/>
</dbReference>